<organism evidence="1">
    <name type="scientific">Salmonella phage PMBT36</name>
    <dbReference type="NCBI Taxonomy" id="3229746"/>
    <lineage>
        <taxon>Viruses</taxon>
        <taxon>Duplodnaviria</taxon>
        <taxon>Heunggongvirae</taxon>
        <taxon>Uroviricota</taxon>
        <taxon>Caudoviricetes</taxon>
    </lineage>
</organism>
<proteinExistence type="predicted"/>
<protein>
    <submittedName>
        <fullName evidence="1">Uncharacterized protein</fullName>
    </submittedName>
</protein>
<reference evidence="1" key="1">
    <citation type="submission" date="2024-06" db="EMBL/GenBank/DDBJ databases">
        <title>This phage originates from the Bacteriophage catalogue of the Bacteriophage Competence Centre, Department of Microbiology und Biotechnology, Max Rubner-Institut, Kiel, Germany.</title>
        <authorList>
            <person name="Sprotte S."/>
            <person name="Brinks E."/>
            <person name="Hille F."/>
        </authorList>
    </citation>
    <scope>NUCLEOTIDE SEQUENCE</scope>
</reference>
<dbReference type="Pfam" id="PF24592">
    <property type="entry name" value="DUF7616"/>
    <property type="match status" value="1"/>
</dbReference>
<name>A0AB39C0F4_9CAUD</name>
<evidence type="ECO:0000313" key="1">
    <source>
        <dbReference type="EMBL" id="XDI99970.1"/>
    </source>
</evidence>
<accession>A0AB39C0F4</accession>
<dbReference type="InterPro" id="IPR056035">
    <property type="entry name" value="DUF7616"/>
</dbReference>
<dbReference type="EMBL" id="PP926504">
    <property type="protein sequence ID" value="XDI99970.1"/>
    <property type="molecule type" value="Genomic_DNA"/>
</dbReference>
<sequence>MRGKRTMKTLVIIGVNTHGIRTTKTVKTTNIAEITTNPKKFDFAKVSAVMTEQSFNQALGIK</sequence>